<name>K3Y8C0_SETIT</name>
<dbReference type="OMA" id="CTMSVIV"/>
<proteinExistence type="predicted"/>
<dbReference type="PANTHER" id="PTHR33065:SF131">
    <property type="entry name" value="EXPRESSED PROTEIN"/>
    <property type="match status" value="1"/>
</dbReference>
<dbReference type="InParanoid" id="K3Y8C0"/>
<dbReference type="PANTHER" id="PTHR33065">
    <property type="entry name" value="OS07G0486400 PROTEIN"/>
    <property type="match status" value="1"/>
</dbReference>
<evidence type="ECO:0000256" key="1">
    <source>
        <dbReference type="SAM" id="MobiDB-lite"/>
    </source>
</evidence>
<feature type="region of interest" description="Disordered" evidence="1">
    <location>
        <begin position="1"/>
        <end position="64"/>
    </location>
</feature>
<sequence length="354" mass="39350">MEAMDLEAKLGENGHGHKGSDLDPEKAAGQVLQGGDAKRPREADNGDHRSAMETDEEEDEELGPERCFELHRKSWLSMFGRNGAIPFEAETQYPPMCYTDIPMLPATAGPGDTMEVFFVKVNQITSDLQWPLDVYGIVAVRDSLDWKRNYLFSRGRDNCQTLTSQDSLLELTGPSRAILLWDEPIFEIDLKVKDKGSSSSEDDKILCLDFFGYNNISYKGSLSYTRTEVLSSKHSTVEVRYAHLKRSVEATITARISKGSGNFSARLTACNTSIGEDVVLLDTRGKEVFVNKDGEVTLQRRVVVVEERAELILGIKAEQLGDAGVSSTKLEKKFGYFHIGSSSLHMVVAWSLLP</sequence>
<reference evidence="4" key="1">
    <citation type="journal article" date="2012" name="Nat. Biotechnol.">
        <title>Reference genome sequence of the model plant Setaria.</title>
        <authorList>
            <person name="Bennetzen J.L."/>
            <person name="Schmutz J."/>
            <person name="Wang H."/>
            <person name="Percifield R."/>
            <person name="Hawkins J."/>
            <person name="Pontaroli A.C."/>
            <person name="Estep M."/>
            <person name="Feng L."/>
            <person name="Vaughn J.N."/>
            <person name="Grimwood J."/>
            <person name="Jenkins J."/>
            <person name="Barry K."/>
            <person name="Lindquist E."/>
            <person name="Hellsten U."/>
            <person name="Deshpande S."/>
            <person name="Wang X."/>
            <person name="Wu X."/>
            <person name="Mitros T."/>
            <person name="Triplett J."/>
            <person name="Yang X."/>
            <person name="Ye C.Y."/>
            <person name="Mauro-Herrera M."/>
            <person name="Wang L."/>
            <person name="Li P."/>
            <person name="Sharma M."/>
            <person name="Sharma R."/>
            <person name="Ronald P.C."/>
            <person name="Panaud O."/>
            <person name="Kellogg E.A."/>
            <person name="Brutnell T.P."/>
            <person name="Doust A.N."/>
            <person name="Tuskan G.A."/>
            <person name="Rokhsar D."/>
            <person name="Devos K.M."/>
        </authorList>
    </citation>
    <scope>NUCLEOTIDE SEQUENCE [LARGE SCALE GENOMIC DNA]</scope>
    <source>
        <strain evidence="4">cv. Yugu1</strain>
    </source>
</reference>
<dbReference type="AlphaFoldDB" id="K3Y8C0"/>
<feature type="compositionally biased region" description="Basic and acidic residues" evidence="1">
    <location>
        <begin position="36"/>
        <end position="52"/>
    </location>
</feature>
<dbReference type="Gramene" id="KQK99538">
    <property type="protein sequence ID" value="KQK99538"/>
    <property type="gene ID" value="SETIT_010461mg"/>
</dbReference>
<keyword evidence="4" id="KW-1185">Reference proteome</keyword>
<dbReference type="EnsemblPlants" id="KQK99538">
    <property type="protein sequence ID" value="KQK99538"/>
    <property type="gene ID" value="SETIT_010461mg"/>
</dbReference>
<dbReference type="Pfam" id="PF20241">
    <property type="entry name" value="DUF6598"/>
    <property type="match status" value="1"/>
</dbReference>
<feature type="compositionally biased region" description="Basic and acidic residues" evidence="1">
    <location>
        <begin position="1"/>
        <end position="26"/>
    </location>
</feature>
<dbReference type="eggNOG" id="ENOG502R5M8">
    <property type="taxonomic scope" value="Eukaryota"/>
</dbReference>
<reference evidence="3" key="2">
    <citation type="submission" date="2018-08" db="UniProtKB">
        <authorList>
            <consortium name="EnsemblPlants"/>
        </authorList>
    </citation>
    <scope>IDENTIFICATION</scope>
    <source>
        <strain evidence="3">Yugu1</strain>
    </source>
</reference>
<feature type="compositionally biased region" description="Acidic residues" evidence="1">
    <location>
        <begin position="53"/>
        <end position="62"/>
    </location>
</feature>
<dbReference type="FunCoup" id="K3Y8C0">
    <property type="interactions" value="15"/>
</dbReference>
<dbReference type="InterPro" id="IPR046533">
    <property type="entry name" value="DUF6598"/>
</dbReference>
<evidence type="ECO:0000259" key="2">
    <source>
        <dbReference type="Pfam" id="PF20241"/>
    </source>
</evidence>
<dbReference type="STRING" id="4555.K3Y8C0"/>
<feature type="domain" description="DUF6598" evidence="2">
    <location>
        <begin position="113"/>
        <end position="343"/>
    </location>
</feature>
<organism evidence="3 4">
    <name type="scientific">Setaria italica</name>
    <name type="common">Foxtail millet</name>
    <name type="synonym">Panicum italicum</name>
    <dbReference type="NCBI Taxonomy" id="4555"/>
    <lineage>
        <taxon>Eukaryota</taxon>
        <taxon>Viridiplantae</taxon>
        <taxon>Streptophyta</taxon>
        <taxon>Embryophyta</taxon>
        <taxon>Tracheophyta</taxon>
        <taxon>Spermatophyta</taxon>
        <taxon>Magnoliopsida</taxon>
        <taxon>Liliopsida</taxon>
        <taxon>Poales</taxon>
        <taxon>Poaceae</taxon>
        <taxon>PACMAD clade</taxon>
        <taxon>Panicoideae</taxon>
        <taxon>Panicodae</taxon>
        <taxon>Paniceae</taxon>
        <taxon>Cenchrinae</taxon>
        <taxon>Setaria</taxon>
    </lineage>
</organism>
<dbReference type="Proteomes" id="UP000004995">
    <property type="component" value="Unassembled WGS sequence"/>
</dbReference>
<evidence type="ECO:0000313" key="3">
    <source>
        <dbReference type="EnsemblPlants" id="KQK99538"/>
    </source>
</evidence>
<accession>K3Y8C0</accession>
<dbReference type="HOGENOM" id="CLU_030845_0_1_1"/>
<protein>
    <recommendedName>
        <fullName evidence="2">DUF6598 domain-containing protein</fullName>
    </recommendedName>
</protein>
<dbReference type="EMBL" id="AGNK02004554">
    <property type="status" value="NOT_ANNOTATED_CDS"/>
    <property type="molecule type" value="Genomic_DNA"/>
</dbReference>
<evidence type="ECO:0000313" key="4">
    <source>
        <dbReference type="Proteomes" id="UP000004995"/>
    </source>
</evidence>